<evidence type="ECO:0000259" key="10">
    <source>
        <dbReference type="Pfam" id="PF20979"/>
    </source>
</evidence>
<organism evidence="11 12">
    <name type="scientific">Papaver nudicaule</name>
    <name type="common">Iceland poppy</name>
    <dbReference type="NCBI Taxonomy" id="74823"/>
    <lineage>
        <taxon>Eukaryota</taxon>
        <taxon>Viridiplantae</taxon>
        <taxon>Streptophyta</taxon>
        <taxon>Embryophyta</taxon>
        <taxon>Tracheophyta</taxon>
        <taxon>Spermatophyta</taxon>
        <taxon>Magnoliopsida</taxon>
        <taxon>Ranunculales</taxon>
        <taxon>Papaveraceae</taxon>
        <taxon>Papaveroideae</taxon>
        <taxon>Papaver</taxon>
    </lineage>
</organism>
<feature type="domain" description="Arginosuccinate synthase-like N-terminal" evidence="9">
    <location>
        <begin position="11"/>
        <end position="36"/>
    </location>
</feature>
<dbReference type="Pfam" id="PF20979">
    <property type="entry name" value="Arginosuc_syn_C"/>
    <property type="match status" value="1"/>
</dbReference>
<proteinExistence type="predicted"/>
<keyword evidence="3" id="KW-0055">Arginine biosynthesis</keyword>
<evidence type="ECO:0000256" key="1">
    <source>
        <dbReference type="ARBA" id="ARBA00004967"/>
    </source>
</evidence>
<evidence type="ECO:0000256" key="5">
    <source>
        <dbReference type="ARBA" id="ARBA00022605"/>
    </source>
</evidence>
<dbReference type="InterPro" id="IPR001518">
    <property type="entry name" value="Arginosuc_synth"/>
</dbReference>
<protein>
    <recommendedName>
        <fullName evidence="2">argininosuccinate synthase</fullName>
        <ecNumber evidence="2">6.3.4.5</ecNumber>
    </recommendedName>
</protein>
<dbReference type="PANTHER" id="PTHR11587:SF2">
    <property type="entry name" value="ARGININOSUCCINATE SYNTHASE"/>
    <property type="match status" value="1"/>
</dbReference>
<feature type="transmembrane region" description="Helical" evidence="8">
    <location>
        <begin position="40"/>
        <end position="61"/>
    </location>
</feature>
<dbReference type="EMBL" id="JAJJMA010179500">
    <property type="protein sequence ID" value="MCL7037477.1"/>
    <property type="molecule type" value="Genomic_DNA"/>
</dbReference>
<evidence type="ECO:0000256" key="2">
    <source>
        <dbReference type="ARBA" id="ARBA00012286"/>
    </source>
</evidence>
<keyword evidence="8" id="KW-0812">Transmembrane</keyword>
<evidence type="ECO:0000259" key="9">
    <source>
        <dbReference type="Pfam" id="PF00764"/>
    </source>
</evidence>
<accession>A0AA41SDS8</accession>
<evidence type="ECO:0000256" key="4">
    <source>
        <dbReference type="ARBA" id="ARBA00022598"/>
    </source>
</evidence>
<feature type="domain" description="Arginosuccinate synthase C-terminal" evidence="10">
    <location>
        <begin position="112"/>
        <end position="153"/>
    </location>
</feature>
<evidence type="ECO:0000256" key="6">
    <source>
        <dbReference type="ARBA" id="ARBA00022741"/>
    </source>
</evidence>
<evidence type="ECO:0000256" key="3">
    <source>
        <dbReference type="ARBA" id="ARBA00022571"/>
    </source>
</evidence>
<name>A0AA41SDS8_PAPNU</name>
<keyword evidence="4" id="KW-0436">Ligase</keyword>
<dbReference type="EC" id="6.3.4.5" evidence="2"/>
<keyword evidence="7" id="KW-0067">ATP-binding</keyword>
<dbReference type="GO" id="GO:0000053">
    <property type="term" value="P:argininosuccinate metabolic process"/>
    <property type="evidence" value="ECO:0007669"/>
    <property type="project" value="TreeGrafter"/>
</dbReference>
<keyword evidence="8" id="KW-0472">Membrane</keyword>
<dbReference type="Gene3D" id="3.90.1260.10">
    <property type="entry name" value="Argininosuccinate synthetase, chain A, domain 2"/>
    <property type="match status" value="1"/>
</dbReference>
<feature type="domain" description="Arginosuccinate synthase-like N-terminal" evidence="9">
    <location>
        <begin position="62"/>
        <end position="103"/>
    </location>
</feature>
<comment type="pathway">
    <text evidence="1">Amino-acid biosynthesis; L-arginine biosynthesis; L-arginine from L-ornithine and carbamoyl phosphate: step 2/3.</text>
</comment>
<reference evidence="11" key="1">
    <citation type="submission" date="2022-03" db="EMBL/GenBank/DDBJ databases">
        <title>A functionally conserved STORR gene fusion in Papaver species that diverged 16.8 million years ago.</title>
        <authorList>
            <person name="Catania T."/>
        </authorList>
    </citation>
    <scope>NUCLEOTIDE SEQUENCE</scope>
    <source>
        <strain evidence="11">S-191538</strain>
    </source>
</reference>
<dbReference type="Pfam" id="PF00764">
    <property type="entry name" value="Arginosuc_synth"/>
    <property type="match status" value="2"/>
</dbReference>
<feature type="non-terminal residue" evidence="11">
    <location>
        <position position="1"/>
    </location>
</feature>
<dbReference type="InterPro" id="IPR048267">
    <property type="entry name" value="Arginosuc_syn_N"/>
</dbReference>
<comment type="caution">
    <text evidence="11">The sequence shown here is derived from an EMBL/GenBank/DDBJ whole genome shotgun (WGS) entry which is preliminary data.</text>
</comment>
<evidence type="ECO:0000313" key="12">
    <source>
        <dbReference type="Proteomes" id="UP001177140"/>
    </source>
</evidence>
<dbReference type="PANTHER" id="PTHR11587">
    <property type="entry name" value="ARGININOSUCCINATE SYNTHASE"/>
    <property type="match status" value="1"/>
</dbReference>
<keyword evidence="6" id="KW-0547">Nucleotide-binding</keyword>
<keyword evidence="8" id="KW-1133">Transmembrane helix</keyword>
<evidence type="ECO:0000313" key="11">
    <source>
        <dbReference type="EMBL" id="MCL7037477.1"/>
    </source>
</evidence>
<dbReference type="GO" id="GO:0000050">
    <property type="term" value="P:urea cycle"/>
    <property type="evidence" value="ECO:0007669"/>
    <property type="project" value="TreeGrafter"/>
</dbReference>
<dbReference type="InterPro" id="IPR024074">
    <property type="entry name" value="AS_cat/multimer_dom_body"/>
</dbReference>
<feature type="non-terminal residue" evidence="11">
    <location>
        <position position="153"/>
    </location>
</feature>
<dbReference type="GO" id="GO:0005737">
    <property type="term" value="C:cytoplasm"/>
    <property type="evidence" value="ECO:0007669"/>
    <property type="project" value="TreeGrafter"/>
</dbReference>
<evidence type="ECO:0000256" key="8">
    <source>
        <dbReference type="SAM" id="Phobius"/>
    </source>
</evidence>
<dbReference type="InterPro" id="IPR014729">
    <property type="entry name" value="Rossmann-like_a/b/a_fold"/>
</dbReference>
<keyword evidence="5" id="KW-0028">Amino-acid biosynthesis</keyword>
<dbReference type="Proteomes" id="UP001177140">
    <property type="component" value="Unassembled WGS sequence"/>
</dbReference>
<dbReference type="InterPro" id="IPR048268">
    <property type="entry name" value="Arginosuc_syn_C"/>
</dbReference>
<dbReference type="GO" id="GO:0006526">
    <property type="term" value="P:L-arginine biosynthetic process"/>
    <property type="evidence" value="ECO:0007669"/>
    <property type="project" value="UniProtKB-KW"/>
</dbReference>
<keyword evidence="12" id="KW-1185">Reference proteome</keyword>
<evidence type="ECO:0000256" key="7">
    <source>
        <dbReference type="ARBA" id="ARBA00022840"/>
    </source>
</evidence>
<dbReference type="Gene3D" id="3.40.50.620">
    <property type="entry name" value="HUPs"/>
    <property type="match status" value="1"/>
</dbReference>
<dbReference type="AlphaFoldDB" id="A0AA41SDS8"/>
<sequence length="153" mass="17766">FSMHLLYRPFAKEVGADAVSHGCTGKGNDQVCLAYHIFGIHHLCILMFFFFFFFLLCNFVLQVRFELTFFALNPELNVVAPWREWEITGREDAIEYAKEHNIPIPVTKKSIYSRDRNLWHLSHEGDILEDPANEPAKDMFMMSVDPEDAPDQP</sequence>
<dbReference type="GO" id="GO:0004055">
    <property type="term" value="F:argininosuccinate synthase activity"/>
    <property type="evidence" value="ECO:0007669"/>
    <property type="project" value="UniProtKB-EC"/>
</dbReference>
<gene>
    <name evidence="11" type="ORF">MKW94_025542</name>
</gene>
<dbReference type="GO" id="GO:0005524">
    <property type="term" value="F:ATP binding"/>
    <property type="evidence" value="ECO:0007669"/>
    <property type="project" value="UniProtKB-KW"/>
</dbReference>
<dbReference type="SUPFAM" id="SSF52402">
    <property type="entry name" value="Adenine nucleotide alpha hydrolases-like"/>
    <property type="match status" value="1"/>
</dbReference>